<dbReference type="InterPro" id="IPR006342">
    <property type="entry name" value="FkbM_mtfrase"/>
</dbReference>
<protein>
    <recommendedName>
        <fullName evidence="1">Methyltransferase FkbM domain-containing protein</fullName>
    </recommendedName>
</protein>
<keyword evidence="3" id="KW-1185">Reference proteome</keyword>
<feature type="domain" description="Methyltransferase FkbM" evidence="1">
    <location>
        <begin position="35"/>
        <end position="202"/>
    </location>
</feature>
<proteinExistence type="predicted"/>
<dbReference type="EMBL" id="BEGY01000181">
    <property type="protein sequence ID" value="GAX85626.1"/>
    <property type="molecule type" value="Genomic_DNA"/>
</dbReference>
<dbReference type="InterPro" id="IPR029063">
    <property type="entry name" value="SAM-dependent_MTases_sf"/>
</dbReference>
<comment type="caution">
    <text evidence="2">The sequence shown here is derived from an EMBL/GenBank/DDBJ whole genome shotgun (WGS) entry which is preliminary data.</text>
</comment>
<evidence type="ECO:0000313" key="2">
    <source>
        <dbReference type="EMBL" id="GAX85626.1"/>
    </source>
</evidence>
<sequence length="255" mass="27970">MMHSEKKTDMSASAYNRFYSKRLCNSSCSGAIALDIGAFLGTHALHLAKLGLEVHAFEPQVHAASLLKCSVAANKNLKVQVVQEGVSSSMGQKCLLPAMSSNAHQAMLAPKNLSTLDCEPSLTIPVVTLDHYWKDVLGSKQVLFVKLDVEGHEYEVLQGASLMMAAAPPTYILMEYSTQLLKMNSVTSKDFLKLIFSYGYRIYDCKMNSEVRPGKDGENTMNVLYQDPMSMTDLLLVQKSKFPAGVSLPDFQCGA</sequence>
<accession>A0A250XRF4</accession>
<dbReference type="PANTHER" id="PTHR34203:SF15">
    <property type="entry name" value="SLL1173 PROTEIN"/>
    <property type="match status" value="1"/>
</dbReference>
<dbReference type="InterPro" id="IPR052514">
    <property type="entry name" value="SAM-dependent_MTase"/>
</dbReference>
<dbReference type="Gene3D" id="3.40.50.150">
    <property type="entry name" value="Vaccinia Virus protein VP39"/>
    <property type="match status" value="1"/>
</dbReference>
<dbReference type="OrthoDB" id="545970at2759"/>
<dbReference type="PANTHER" id="PTHR34203">
    <property type="entry name" value="METHYLTRANSFERASE, FKBM FAMILY PROTEIN"/>
    <property type="match status" value="1"/>
</dbReference>
<name>A0A250XRF4_9CHLO</name>
<dbReference type="AlphaFoldDB" id="A0A250XRF4"/>
<reference evidence="2 3" key="1">
    <citation type="submission" date="2017-08" db="EMBL/GenBank/DDBJ databases">
        <title>Acidophilic green algal genome provides insights into adaptation to an acidic environment.</title>
        <authorList>
            <person name="Hirooka S."/>
            <person name="Hirose Y."/>
            <person name="Kanesaki Y."/>
            <person name="Higuchi S."/>
            <person name="Fujiwara T."/>
            <person name="Onuma R."/>
            <person name="Era A."/>
            <person name="Ohbayashi R."/>
            <person name="Uzuka A."/>
            <person name="Nozaki H."/>
            <person name="Yoshikawa H."/>
            <person name="Miyagishima S.Y."/>
        </authorList>
    </citation>
    <scope>NUCLEOTIDE SEQUENCE [LARGE SCALE GENOMIC DNA]</scope>
    <source>
        <strain evidence="2 3">NIES-2499</strain>
    </source>
</reference>
<dbReference type="NCBIfam" id="TIGR01444">
    <property type="entry name" value="fkbM_fam"/>
    <property type="match status" value="1"/>
</dbReference>
<evidence type="ECO:0000259" key="1">
    <source>
        <dbReference type="Pfam" id="PF05050"/>
    </source>
</evidence>
<dbReference type="Pfam" id="PF05050">
    <property type="entry name" value="Methyltransf_21"/>
    <property type="match status" value="1"/>
</dbReference>
<dbReference type="Proteomes" id="UP000232323">
    <property type="component" value="Unassembled WGS sequence"/>
</dbReference>
<organism evidence="2 3">
    <name type="scientific">Chlamydomonas eustigma</name>
    <dbReference type="NCBI Taxonomy" id="1157962"/>
    <lineage>
        <taxon>Eukaryota</taxon>
        <taxon>Viridiplantae</taxon>
        <taxon>Chlorophyta</taxon>
        <taxon>core chlorophytes</taxon>
        <taxon>Chlorophyceae</taxon>
        <taxon>CS clade</taxon>
        <taxon>Chlamydomonadales</taxon>
        <taxon>Chlamydomonadaceae</taxon>
        <taxon>Chlamydomonas</taxon>
    </lineage>
</organism>
<dbReference type="SUPFAM" id="SSF53335">
    <property type="entry name" value="S-adenosyl-L-methionine-dependent methyltransferases"/>
    <property type="match status" value="1"/>
</dbReference>
<evidence type="ECO:0000313" key="3">
    <source>
        <dbReference type="Proteomes" id="UP000232323"/>
    </source>
</evidence>
<gene>
    <name evidence="2" type="ORF">CEUSTIGMA_g13041.t1</name>
</gene>